<dbReference type="AlphaFoldDB" id="A0A2M9BZS4"/>
<accession>A0A2M9BZS4</accession>
<keyword evidence="3" id="KW-1185">Reference proteome</keyword>
<dbReference type="EMBL" id="PGFB01000002">
    <property type="protein sequence ID" value="PJJ63550.1"/>
    <property type="molecule type" value="Genomic_DNA"/>
</dbReference>
<reference evidence="2 3" key="1">
    <citation type="submission" date="2017-11" db="EMBL/GenBank/DDBJ databases">
        <title>Genomic Encyclopedia of Archaeal and Bacterial Type Strains, Phase II (KMG-II): From Individual Species to Whole Genera.</title>
        <authorList>
            <person name="Goeker M."/>
        </authorList>
    </citation>
    <scope>NUCLEOTIDE SEQUENCE [LARGE SCALE GENOMIC DNA]</scope>
    <source>
        <strain evidence="2 3">DSM 25625</strain>
    </source>
</reference>
<comment type="caution">
    <text evidence="2">The sequence shown here is derived from an EMBL/GenBank/DDBJ whole genome shotgun (WGS) entry which is preliminary data.</text>
</comment>
<feature type="compositionally biased region" description="Basic and acidic residues" evidence="1">
    <location>
        <begin position="1"/>
        <end position="26"/>
    </location>
</feature>
<proteinExistence type="predicted"/>
<organism evidence="2 3">
    <name type="scientific">Compostimonas suwonensis</name>
    <dbReference type="NCBI Taxonomy" id="1048394"/>
    <lineage>
        <taxon>Bacteria</taxon>
        <taxon>Bacillati</taxon>
        <taxon>Actinomycetota</taxon>
        <taxon>Actinomycetes</taxon>
        <taxon>Micrococcales</taxon>
        <taxon>Microbacteriaceae</taxon>
        <taxon>Compostimonas</taxon>
    </lineage>
</organism>
<gene>
    <name evidence="2" type="ORF">CLV54_1220</name>
</gene>
<sequence>MMASRRGDESRDDTRTDPRSGIRSDTHYSVGMQVLVRTDSLVKQGASGNVTVTAVGVPDPGGARVPGVIVEPGGAQQGSFIAFGSNQPNTWIVAFDEPFTAPDGSGPHETAEVNEIYLLPAPSGEGDSGA</sequence>
<feature type="region of interest" description="Disordered" evidence="1">
    <location>
        <begin position="1"/>
        <end position="28"/>
    </location>
</feature>
<protein>
    <submittedName>
        <fullName evidence="2">Uncharacterized protein</fullName>
    </submittedName>
</protein>
<name>A0A2M9BZS4_9MICO</name>
<evidence type="ECO:0000256" key="1">
    <source>
        <dbReference type="SAM" id="MobiDB-lite"/>
    </source>
</evidence>
<evidence type="ECO:0000313" key="3">
    <source>
        <dbReference type="Proteomes" id="UP000230161"/>
    </source>
</evidence>
<evidence type="ECO:0000313" key="2">
    <source>
        <dbReference type="EMBL" id="PJJ63550.1"/>
    </source>
</evidence>
<dbReference type="Proteomes" id="UP000230161">
    <property type="component" value="Unassembled WGS sequence"/>
</dbReference>